<dbReference type="Pfam" id="PF00083">
    <property type="entry name" value="Sugar_tr"/>
    <property type="match status" value="1"/>
</dbReference>
<evidence type="ECO:0000256" key="5">
    <source>
        <dbReference type="ARBA" id="ARBA00023136"/>
    </source>
</evidence>
<comment type="subcellular location">
    <subcellularLocation>
        <location evidence="1">Membrane</location>
        <topology evidence="1">Multi-pass membrane protein</topology>
    </subcellularLocation>
</comment>
<dbReference type="EMBL" id="JAVRRG010000018">
    <property type="protein sequence ID" value="KAK5097375.1"/>
    <property type="molecule type" value="Genomic_DNA"/>
</dbReference>
<gene>
    <name evidence="8" type="ORF">LTR24_002245</name>
</gene>
<feature type="transmembrane region" description="Helical" evidence="6">
    <location>
        <begin position="226"/>
        <end position="245"/>
    </location>
</feature>
<evidence type="ECO:0000256" key="4">
    <source>
        <dbReference type="ARBA" id="ARBA00022989"/>
    </source>
</evidence>
<reference evidence="8 9" key="1">
    <citation type="submission" date="2023-08" db="EMBL/GenBank/DDBJ databases">
        <title>Black Yeasts Isolated from many extreme environments.</title>
        <authorList>
            <person name="Coleine C."/>
            <person name="Stajich J.E."/>
            <person name="Selbmann L."/>
        </authorList>
    </citation>
    <scope>NUCLEOTIDE SEQUENCE [LARGE SCALE GENOMIC DNA]</scope>
    <source>
        <strain evidence="8 9">CCFEE 5885</strain>
    </source>
</reference>
<dbReference type="Proteomes" id="UP001345013">
    <property type="component" value="Unassembled WGS sequence"/>
</dbReference>
<feature type="transmembrane region" description="Helical" evidence="6">
    <location>
        <begin position="127"/>
        <end position="146"/>
    </location>
</feature>
<dbReference type="InterPro" id="IPR005828">
    <property type="entry name" value="MFS_sugar_transport-like"/>
</dbReference>
<feature type="transmembrane region" description="Helical" evidence="6">
    <location>
        <begin position="382"/>
        <end position="403"/>
    </location>
</feature>
<proteinExistence type="inferred from homology"/>
<dbReference type="PROSITE" id="PS00217">
    <property type="entry name" value="SUGAR_TRANSPORT_2"/>
    <property type="match status" value="1"/>
</dbReference>
<sequence length="554" mass="60277">MTDHKHARVGSEQLDPQYDDASLLEKPEPVPESEPKMALWAALRRWPRVSWYALALTSTILLWGFDNVLVGSVSAMPVFQENYGEKVNDQWIIPANWLSIWNFCGPAGAMSGAIIAGWLGDKIGRRWMLASATILSAAAVVVFIASDTPANLEGRRGLFVLGKILSGLGIGAITTTVQTYMSETVPSQLRGSIMAAFPIFQLIGQISGSIIIQVMMERPGRDSYRITFATMWAFSIIPLISSLIIPESPAWLLRKGKTDQAVKAHGKLEANKKFPGAHLASFARLQTTIARDGHQATDPESKVGYLACFKGTNLRRTGIVVFANILPEMFGLTLMGSANYYLQCVGVDHSTSNLFMIIGIALGLVANISTFWILSKFGRRRLILVTLIPAGLLWLSIGVVGTIQKEGQFVYWYTPVTMMVIIFTLGTGAWPASYVVASETSTLRLRAKTSGIGWFVSGGVSAGMGSGLPYVYSPDAANLRAQTTYVVAGFTAVALVISFFFVPEMKGRTALEIDRMFEMGLPARGFRHWGGGDVPLVKRSGTGYERIRSLGGEA</sequence>
<dbReference type="SUPFAM" id="SSF103473">
    <property type="entry name" value="MFS general substrate transporter"/>
    <property type="match status" value="1"/>
</dbReference>
<name>A0ABR0KIE5_9EURO</name>
<organism evidence="8 9">
    <name type="scientific">Lithohypha guttulata</name>
    <dbReference type="NCBI Taxonomy" id="1690604"/>
    <lineage>
        <taxon>Eukaryota</taxon>
        <taxon>Fungi</taxon>
        <taxon>Dikarya</taxon>
        <taxon>Ascomycota</taxon>
        <taxon>Pezizomycotina</taxon>
        <taxon>Eurotiomycetes</taxon>
        <taxon>Chaetothyriomycetidae</taxon>
        <taxon>Chaetothyriales</taxon>
        <taxon>Trichomeriaceae</taxon>
        <taxon>Lithohypha</taxon>
    </lineage>
</organism>
<feature type="transmembrane region" description="Helical" evidence="6">
    <location>
        <begin position="354"/>
        <end position="375"/>
    </location>
</feature>
<evidence type="ECO:0000256" key="6">
    <source>
        <dbReference type="SAM" id="Phobius"/>
    </source>
</evidence>
<dbReference type="PROSITE" id="PS50850">
    <property type="entry name" value="MFS"/>
    <property type="match status" value="1"/>
</dbReference>
<comment type="caution">
    <text evidence="8">The sequence shown here is derived from an EMBL/GenBank/DDBJ whole genome shotgun (WGS) entry which is preliminary data.</text>
</comment>
<dbReference type="PANTHER" id="PTHR48022:SF41">
    <property type="entry name" value="MAJOR FACILITATOR SUPERFAMILY (MFS) PROFILE DOMAIN-CONTAINING PROTEIN"/>
    <property type="match status" value="1"/>
</dbReference>
<dbReference type="InterPro" id="IPR005829">
    <property type="entry name" value="Sugar_transporter_CS"/>
</dbReference>
<accession>A0ABR0KIE5</accession>
<evidence type="ECO:0000313" key="9">
    <source>
        <dbReference type="Proteomes" id="UP001345013"/>
    </source>
</evidence>
<dbReference type="Gene3D" id="1.20.1250.20">
    <property type="entry name" value="MFS general substrate transporter like domains"/>
    <property type="match status" value="1"/>
</dbReference>
<keyword evidence="5 6" id="KW-0472">Membrane</keyword>
<keyword evidence="4 6" id="KW-1133">Transmembrane helix</keyword>
<feature type="transmembrane region" description="Helical" evidence="6">
    <location>
        <begin position="409"/>
        <end position="430"/>
    </location>
</feature>
<keyword evidence="9" id="KW-1185">Reference proteome</keyword>
<dbReference type="InterPro" id="IPR036259">
    <property type="entry name" value="MFS_trans_sf"/>
</dbReference>
<keyword evidence="3 6" id="KW-0812">Transmembrane</keyword>
<evidence type="ECO:0000256" key="2">
    <source>
        <dbReference type="ARBA" id="ARBA00010992"/>
    </source>
</evidence>
<evidence type="ECO:0000256" key="3">
    <source>
        <dbReference type="ARBA" id="ARBA00022692"/>
    </source>
</evidence>
<feature type="transmembrane region" description="Helical" evidence="6">
    <location>
        <begin position="319"/>
        <end position="342"/>
    </location>
</feature>
<dbReference type="InterPro" id="IPR020846">
    <property type="entry name" value="MFS_dom"/>
</dbReference>
<feature type="domain" description="Major facilitator superfamily (MFS) profile" evidence="7">
    <location>
        <begin position="52"/>
        <end position="506"/>
    </location>
</feature>
<comment type="similarity">
    <text evidence="2">Belongs to the major facilitator superfamily. Sugar transporter (TC 2.A.1.1) family.</text>
</comment>
<feature type="transmembrane region" description="Helical" evidence="6">
    <location>
        <begin position="158"/>
        <end position="181"/>
    </location>
</feature>
<feature type="transmembrane region" description="Helical" evidence="6">
    <location>
        <begin position="451"/>
        <end position="472"/>
    </location>
</feature>
<feature type="transmembrane region" description="Helical" evidence="6">
    <location>
        <begin position="99"/>
        <end position="120"/>
    </location>
</feature>
<evidence type="ECO:0000259" key="7">
    <source>
        <dbReference type="PROSITE" id="PS50850"/>
    </source>
</evidence>
<feature type="transmembrane region" description="Helical" evidence="6">
    <location>
        <begin position="193"/>
        <end position="214"/>
    </location>
</feature>
<evidence type="ECO:0000256" key="1">
    <source>
        <dbReference type="ARBA" id="ARBA00004141"/>
    </source>
</evidence>
<dbReference type="PANTHER" id="PTHR48022">
    <property type="entry name" value="PLASTIDIC GLUCOSE TRANSPORTER 4"/>
    <property type="match status" value="1"/>
</dbReference>
<dbReference type="InterPro" id="IPR050360">
    <property type="entry name" value="MFS_Sugar_Transporters"/>
</dbReference>
<feature type="transmembrane region" description="Helical" evidence="6">
    <location>
        <begin position="484"/>
        <end position="502"/>
    </location>
</feature>
<protein>
    <recommendedName>
        <fullName evidence="7">Major facilitator superfamily (MFS) profile domain-containing protein</fullName>
    </recommendedName>
</protein>
<evidence type="ECO:0000313" key="8">
    <source>
        <dbReference type="EMBL" id="KAK5097375.1"/>
    </source>
</evidence>
<feature type="transmembrane region" description="Helical" evidence="6">
    <location>
        <begin position="51"/>
        <end position="79"/>
    </location>
</feature>